<evidence type="ECO:0000313" key="6">
    <source>
        <dbReference type="Proteomes" id="UP001183607"/>
    </source>
</evidence>
<proteinExistence type="inferred from homology"/>
<comment type="caution">
    <text evidence="5">The sequence shown here is derived from an EMBL/GenBank/DDBJ whole genome shotgun (WGS) entry which is preliminary data.</text>
</comment>
<evidence type="ECO:0000256" key="1">
    <source>
        <dbReference type="ARBA" id="ARBA00010062"/>
    </source>
</evidence>
<keyword evidence="2" id="KW-0732">Signal</keyword>
<evidence type="ECO:0000313" key="5">
    <source>
        <dbReference type="EMBL" id="MDT0419312.1"/>
    </source>
</evidence>
<dbReference type="Gene3D" id="3.40.50.2300">
    <property type="match status" value="2"/>
</dbReference>
<sequence length="475" mass="48466">MTTGPLPLRTRLRPRPAPAPRRGVRAVFRGPLAGALCGLLLASGCGVLPGGGDDEPPVTVMTWAPLRTTGTNAPGMTAMARAYERWVNAGGGIGGRELRVLVCDEGNESVAAAECARRAVREKAVAVVGSYSEQDAAIFSPISLAGIPYLGGYGITHEEFVNPDSYPVNGGLPALIAAQGAQLAPDCDRVALVRPEGVTGDTWPDLLRAGLRGAGGKGEVVDLPVPVASSDYTPQAGQVLDRLAPAPAPRRCVSVALGDSTAAFVDSFRRVAPSGGTGTGDTGAGGSEAGTGGTEAGATPAVRVGSVLGSVSQRLVDRSGGASGPYEGAAVTGWYPPASDPRWATMKKVITRHAFGDNAIDPADAGVQTTWIAYTALRRIVESLGEGPVTARTVRDALDKGTKVSTGGLTPTLSWGDDYARSVIGYPRTANTRVTHLEVRDGQLVAAQGTGDGPGATGDAREALESEPTGSGGRE</sequence>
<feature type="region of interest" description="Disordered" evidence="3">
    <location>
        <begin position="446"/>
        <end position="475"/>
    </location>
</feature>
<evidence type="ECO:0000259" key="4">
    <source>
        <dbReference type="Pfam" id="PF13458"/>
    </source>
</evidence>
<feature type="region of interest" description="Disordered" evidence="3">
    <location>
        <begin position="272"/>
        <end position="298"/>
    </location>
</feature>
<feature type="region of interest" description="Disordered" evidence="3">
    <location>
        <begin position="1"/>
        <end position="22"/>
    </location>
</feature>
<organism evidence="5 6">
    <name type="scientific">Streptomyces evansiae</name>
    <dbReference type="NCBI Taxonomy" id="3075535"/>
    <lineage>
        <taxon>Bacteria</taxon>
        <taxon>Bacillati</taxon>
        <taxon>Actinomycetota</taxon>
        <taxon>Actinomycetes</taxon>
        <taxon>Kitasatosporales</taxon>
        <taxon>Streptomycetaceae</taxon>
        <taxon>Streptomyces</taxon>
    </lineage>
</organism>
<protein>
    <submittedName>
        <fullName evidence="5">ABC transporter substrate-binding protein</fullName>
    </submittedName>
</protein>
<dbReference type="InterPro" id="IPR028081">
    <property type="entry name" value="Leu-bd"/>
</dbReference>
<reference evidence="6" key="1">
    <citation type="submission" date="2023-07" db="EMBL/GenBank/DDBJ databases">
        <title>30 novel species of actinomycetes from the DSMZ collection.</title>
        <authorList>
            <person name="Nouioui I."/>
        </authorList>
    </citation>
    <scope>NUCLEOTIDE SEQUENCE [LARGE SCALE GENOMIC DNA]</scope>
    <source>
        <strain evidence="6">DSM 41982</strain>
    </source>
</reference>
<dbReference type="AlphaFoldDB" id="A0ABD5EFF3"/>
<feature type="domain" description="Leucine-binding protein" evidence="4">
    <location>
        <begin position="70"/>
        <end position="406"/>
    </location>
</feature>
<evidence type="ECO:0000256" key="3">
    <source>
        <dbReference type="SAM" id="MobiDB-lite"/>
    </source>
</evidence>
<evidence type="ECO:0000256" key="2">
    <source>
        <dbReference type="ARBA" id="ARBA00022729"/>
    </source>
</evidence>
<dbReference type="RefSeq" id="WP_311677675.1">
    <property type="nucleotide sequence ID" value="NZ_JAVRER010000071.1"/>
</dbReference>
<gene>
    <name evidence="5" type="ORF">RM574_27920</name>
</gene>
<dbReference type="Pfam" id="PF13458">
    <property type="entry name" value="Peripla_BP_6"/>
    <property type="match status" value="1"/>
</dbReference>
<comment type="similarity">
    <text evidence="1">Belongs to the leucine-binding protein family.</text>
</comment>
<dbReference type="SUPFAM" id="SSF53822">
    <property type="entry name" value="Periplasmic binding protein-like I"/>
    <property type="match status" value="1"/>
</dbReference>
<accession>A0ABD5EFF3</accession>
<name>A0ABD5EFF3_9ACTN</name>
<dbReference type="EMBL" id="JAVRER010000071">
    <property type="protein sequence ID" value="MDT0419312.1"/>
    <property type="molecule type" value="Genomic_DNA"/>
</dbReference>
<feature type="compositionally biased region" description="Gly residues" evidence="3">
    <location>
        <begin position="275"/>
        <end position="295"/>
    </location>
</feature>
<dbReference type="Proteomes" id="UP001183607">
    <property type="component" value="Unassembled WGS sequence"/>
</dbReference>
<dbReference type="InterPro" id="IPR028082">
    <property type="entry name" value="Peripla_BP_I"/>
</dbReference>